<dbReference type="SUPFAM" id="SSF48371">
    <property type="entry name" value="ARM repeat"/>
    <property type="match status" value="1"/>
</dbReference>
<accession>A0ABY3YJ06</accession>
<evidence type="ECO:0008006" key="3">
    <source>
        <dbReference type="Google" id="ProtNLM"/>
    </source>
</evidence>
<dbReference type="InterPro" id="IPR016024">
    <property type="entry name" value="ARM-type_fold"/>
</dbReference>
<reference evidence="1 2" key="1">
    <citation type="journal article" date="2018" name="Int. J. Syst. Evol. Microbiol.">
        <title>Zhouia spongiae sp. nov., isolated from a marine sponge.</title>
        <authorList>
            <person name="Zhuang L."/>
            <person name="Lin B."/>
            <person name="Qin F."/>
            <person name="Luo L."/>
        </authorList>
    </citation>
    <scope>NUCLEOTIDE SEQUENCE [LARGE SCALE GENOMIC DNA]</scope>
    <source>
        <strain evidence="1 2">HN-Y44</strain>
    </source>
</reference>
<protein>
    <recommendedName>
        <fullName evidence="3">Adenylosuccinate lyase</fullName>
    </recommendedName>
</protein>
<keyword evidence="2" id="KW-1185">Reference proteome</keyword>
<dbReference type="EMBL" id="CP094326">
    <property type="protein sequence ID" value="UNY97688.1"/>
    <property type="molecule type" value="Genomic_DNA"/>
</dbReference>
<organism evidence="1 2">
    <name type="scientific">Zhouia spongiae</name>
    <dbReference type="NCBI Taxonomy" id="2202721"/>
    <lineage>
        <taxon>Bacteria</taxon>
        <taxon>Pseudomonadati</taxon>
        <taxon>Bacteroidota</taxon>
        <taxon>Flavobacteriia</taxon>
        <taxon>Flavobacteriales</taxon>
        <taxon>Flavobacteriaceae</taxon>
        <taxon>Zhouia</taxon>
    </lineage>
</organism>
<gene>
    <name evidence="1" type="ORF">MQE36_11395</name>
</gene>
<dbReference type="RefSeq" id="WP_242936099.1">
    <property type="nucleotide sequence ID" value="NZ_CP094326.1"/>
</dbReference>
<name>A0ABY3YJ06_9FLAO</name>
<dbReference type="Proteomes" id="UP000829476">
    <property type="component" value="Chromosome"/>
</dbReference>
<sequence length="184" mass="21727">MKTGLFKKLQYVKAYRENRQEVATYVLNNPGLFNDLLHYCFDPDPEISYKSCWILEFVCKEKLDWLLPSLDYFIENIRSLKHDSAIRPCAKICELLCEAYFKKKPSKTKRSLRATHLEQLSEINFDWLINDEKVATKAYAMHSLFLLGKKIDWIHPELKKVLEQNFSVHSAAYKARARHILDKL</sequence>
<evidence type="ECO:0000313" key="1">
    <source>
        <dbReference type="EMBL" id="UNY97688.1"/>
    </source>
</evidence>
<evidence type="ECO:0000313" key="2">
    <source>
        <dbReference type="Proteomes" id="UP000829476"/>
    </source>
</evidence>
<proteinExistence type="predicted"/>